<comment type="caution">
    <text evidence="1">The sequence shown here is derived from an EMBL/GenBank/DDBJ whole genome shotgun (WGS) entry which is preliminary data.</text>
</comment>
<dbReference type="Proteomes" id="UP000288805">
    <property type="component" value="Unassembled WGS sequence"/>
</dbReference>
<protein>
    <submittedName>
        <fullName evidence="1">Uncharacterized protein</fullName>
    </submittedName>
</protein>
<sequence>MSVHIGGKEVDREGYQRLVGQLITSHTLVQTLPLLSVLVSQLCTIPRKIIYKQYLESLDISKGLLEEDCCSLNKTRVLMWKLLLMLIGQVLWMIEGLPQVITFLGENLITWRSKKQRCCEVYTEAEFRTLALNL</sequence>
<dbReference type="AlphaFoldDB" id="A0A438JCA2"/>
<organism evidence="1 2">
    <name type="scientific">Vitis vinifera</name>
    <name type="common">Grape</name>
    <dbReference type="NCBI Taxonomy" id="29760"/>
    <lineage>
        <taxon>Eukaryota</taxon>
        <taxon>Viridiplantae</taxon>
        <taxon>Streptophyta</taxon>
        <taxon>Embryophyta</taxon>
        <taxon>Tracheophyta</taxon>
        <taxon>Spermatophyta</taxon>
        <taxon>Magnoliopsida</taxon>
        <taxon>eudicotyledons</taxon>
        <taxon>Gunneridae</taxon>
        <taxon>Pentapetalae</taxon>
        <taxon>rosids</taxon>
        <taxon>Vitales</taxon>
        <taxon>Vitaceae</taxon>
        <taxon>Viteae</taxon>
        <taxon>Vitis</taxon>
    </lineage>
</organism>
<name>A0A438JCA2_VITVI</name>
<proteinExistence type="predicted"/>
<evidence type="ECO:0000313" key="2">
    <source>
        <dbReference type="Proteomes" id="UP000288805"/>
    </source>
</evidence>
<gene>
    <name evidence="1" type="ORF">CK203_029610</name>
</gene>
<accession>A0A438JCA2</accession>
<reference evidence="1 2" key="1">
    <citation type="journal article" date="2018" name="PLoS Genet.">
        <title>Population sequencing reveals clonal diversity and ancestral inbreeding in the grapevine cultivar Chardonnay.</title>
        <authorList>
            <person name="Roach M.J."/>
            <person name="Johnson D.L."/>
            <person name="Bohlmann J."/>
            <person name="van Vuuren H.J."/>
            <person name="Jones S.J."/>
            <person name="Pretorius I.S."/>
            <person name="Schmidt S.A."/>
            <person name="Borneman A.R."/>
        </authorList>
    </citation>
    <scope>NUCLEOTIDE SEQUENCE [LARGE SCALE GENOMIC DNA]</scope>
    <source>
        <strain evidence="2">cv. Chardonnay</strain>
        <tissue evidence="1">Leaf</tissue>
    </source>
</reference>
<evidence type="ECO:0000313" key="1">
    <source>
        <dbReference type="EMBL" id="RVX06591.1"/>
    </source>
</evidence>
<dbReference type="EMBL" id="QGNW01000050">
    <property type="protein sequence ID" value="RVX06591.1"/>
    <property type="molecule type" value="Genomic_DNA"/>
</dbReference>